<sequence precursor="true">MSSSLLRHLFGALILSGSSFLIAPVQAETTFLEALTTGKFNFSARARYESVDQDNTLEQADAFTLRTTLGYQTAQFKGFAAYLELEDVSHIGGEQFNSTSNGKTGYSVIADPDGTELNQGYVSFQAMETLFKYGRQNITYRDAPFHRFVGNVLWRQNHQTFDAFTLQNTSLPDTTLHYGYIHNVNTINGEDFDGGITKNGNIDLHGHLINLQYTGWSVAKLEGYGYFLDYQDVESRSSKTLGVRLSGSRPLSESLSLVYTLEYASQDGFRGGNMARQNYGLAELGGKYQGWLVKLSHEVQQGDGQFSFTTPLGTNHAFQGWADQFLTTPVQGLKDTYVTLAGSVLGAKLVMVYHDFETDFASLDAGNELNVLLEKTIASHYTIGLKYADYRADKTFASRVDTEKIWLYGMVKF</sequence>
<organism evidence="2 3">
    <name type="scientific">Methylophaga frappieri (strain ATCC BAA-2434 / DSM 25690 / JAM7)</name>
    <dbReference type="NCBI Taxonomy" id="754477"/>
    <lineage>
        <taxon>Bacteria</taxon>
        <taxon>Pseudomonadati</taxon>
        <taxon>Pseudomonadota</taxon>
        <taxon>Gammaproteobacteria</taxon>
        <taxon>Thiotrichales</taxon>
        <taxon>Piscirickettsiaceae</taxon>
        <taxon>Methylophaga</taxon>
    </lineage>
</organism>
<dbReference type="KEGG" id="mec:Q7C_1064"/>
<dbReference type="RefSeq" id="WP_014703641.1">
    <property type="nucleotide sequence ID" value="NC_017856.1"/>
</dbReference>
<dbReference type="InterPro" id="IPR023614">
    <property type="entry name" value="Porin_dom_sf"/>
</dbReference>
<dbReference type="Proteomes" id="UP000009145">
    <property type="component" value="Chromosome"/>
</dbReference>
<keyword evidence="1" id="KW-0732">Signal</keyword>
<feature type="signal peptide" evidence="1">
    <location>
        <begin position="1"/>
        <end position="27"/>
    </location>
</feature>
<gene>
    <name evidence="2" type="ordered locus">Q7C_1064</name>
</gene>
<dbReference type="OrthoDB" id="9767539at2"/>
<evidence type="ECO:0000313" key="2">
    <source>
        <dbReference type="EMBL" id="AFJ02221.1"/>
    </source>
</evidence>
<dbReference type="eggNOG" id="ENOG502Z7YP">
    <property type="taxonomic scope" value="Bacteria"/>
</dbReference>
<dbReference type="HOGENOM" id="CLU_045097_0_0_6"/>
<keyword evidence="3" id="KW-1185">Reference proteome</keyword>
<dbReference type="STRING" id="754477.Q7C_1064"/>
<proteinExistence type="predicted"/>
<accession>I1YH28</accession>
<name>I1YH28_METFJ</name>
<reference evidence="2 3" key="1">
    <citation type="journal article" date="2012" name="J. Bacteriol.">
        <title>Complete genome sequences of Methylophaga sp. strain JAM1 and Methylophaga sp. strain JAM7.</title>
        <authorList>
            <person name="Villeneuve C."/>
            <person name="Martineau C."/>
            <person name="Mauffrey F."/>
            <person name="Villemur R."/>
        </authorList>
    </citation>
    <scope>NUCLEOTIDE SEQUENCE [LARGE SCALE GENOMIC DNA]</scope>
    <source>
        <strain evidence="2 3">JAM7</strain>
    </source>
</reference>
<protein>
    <recommendedName>
        <fullName evidence="4">Alginate export domain-containing protein</fullName>
    </recommendedName>
</protein>
<evidence type="ECO:0000256" key="1">
    <source>
        <dbReference type="SAM" id="SignalP"/>
    </source>
</evidence>
<feature type="chain" id="PRO_5003654625" description="Alginate export domain-containing protein" evidence="1">
    <location>
        <begin position="28"/>
        <end position="413"/>
    </location>
</feature>
<dbReference type="PATRIC" id="fig|754477.3.peg.1045"/>
<dbReference type="EMBL" id="CP003380">
    <property type="protein sequence ID" value="AFJ02221.1"/>
    <property type="molecule type" value="Genomic_DNA"/>
</dbReference>
<dbReference type="Gene3D" id="2.40.160.10">
    <property type="entry name" value="Porin"/>
    <property type="match status" value="1"/>
</dbReference>
<evidence type="ECO:0008006" key="4">
    <source>
        <dbReference type="Google" id="ProtNLM"/>
    </source>
</evidence>
<dbReference type="AlphaFoldDB" id="I1YH28"/>
<evidence type="ECO:0000313" key="3">
    <source>
        <dbReference type="Proteomes" id="UP000009145"/>
    </source>
</evidence>